<keyword evidence="3" id="KW-1185">Reference proteome</keyword>
<dbReference type="EMBL" id="MU864511">
    <property type="protein sequence ID" value="KAK4184002.1"/>
    <property type="molecule type" value="Genomic_DNA"/>
</dbReference>
<feature type="region of interest" description="Disordered" evidence="1">
    <location>
        <begin position="472"/>
        <end position="534"/>
    </location>
</feature>
<sequence>MLAIDSLFTRSFLGQLRSIGLMTTTPSRDEGSPPHRIEPTATPEQSQSKINTTSSPKSSITKQKSQKSPKHRSNNSKCRSPRAAGPRLRKGARITRPEPGSLYDIMHDNAGTSLYQMPICWSDRHAELLGVRFDRQPTIDKPIPILTGLGGKSLEPSHMARVLTQELSSLIQIDPSITRAFCKNRAIKHVMSTLFPNTLSKPKTSAELDLFFGLKAFRKAVRIPCVWKSAAARDASFDSMATTDASRPVELEYEADLPILAYINRSQLASIRRNLFRIAPGPGGRPNEVVARLQALRSKMLMPSNVDHDSYIVAILLAMAQAHFYRIPPPSRTEYSQRSTPGSSQGIRLNTPHFRDVKVQLITHDEGNPNDPHFFIYTATVTAAFLERFMYPHKAPVPPLYSDVGIGMKISYTPVKMWPILGLRERLAKALGPEISGISPFDDPEFIDLEGPLVEPEPERLPTLYTIPSPVNKLKRRRDTMKEREPLGEVLNSSFEEESTTSTPTSSDDRPVLSPNAAKRRRTASRSAGTLEVC</sequence>
<gene>
    <name evidence="2" type="ORF">QBC35DRAFT_76761</name>
</gene>
<reference evidence="2" key="2">
    <citation type="submission" date="2023-05" db="EMBL/GenBank/DDBJ databases">
        <authorList>
            <consortium name="Lawrence Berkeley National Laboratory"/>
            <person name="Steindorff A."/>
            <person name="Hensen N."/>
            <person name="Bonometti L."/>
            <person name="Westerberg I."/>
            <person name="Brannstrom I.O."/>
            <person name="Guillou S."/>
            <person name="Cros-Aarteil S."/>
            <person name="Calhoun S."/>
            <person name="Haridas S."/>
            <person name="Kuo A."/>
            <person name="Mondo S."/>
            <person name="Pangilinan J."/>
            <person name="Riley R."/>
            <person name="Labutti K."/>
            <person name="Andreopoulos B."/>
            <person name="Lipzen A."/>
            <person name="Chen C."/>
            <person name="Yanf M."/>
            <person name="Daum C."/>
            <person name="Ng V."/>
            <person name="Clum A."/>
            <person name="Ohm R."/>
            <person name="Martin F."/>
            <person name="Silar P."/>
            <person name="Natvig D."/>
            <person name="Lalanne C."/>
            <person name="Gautier V."/>
            <person name="Ament-Velasquez S.L."/>
            <person name="Kruys A."/>
            <person name="Hutchinson M.I."/>
            <person name="Powell A.J."/>
            <person name="Barry K."/>
            <person name="Miller A.N."/>
            <person name="Grigoriev I.V."/>
            <person name="Debuchy R."/>
            <person name="Gladieux P."/>
            <person name="Thoren M.H."/>
            <person name="Johannesson H."/>
        </authorList>
    </citation>
    <scope>NUCLEOTIDE SEQUENCE</scope>
    <source>
        <strain evidence="2">PSN309</strain>
    </source>
</reference>
<evidence type="ECO:0000313" key="2">
    <source>
        <dbReference type="EMBL" id="KAK4184002.1"/>
    </source>
</evidence>
<feature type="compositionally biased region" description="Basic and acidic residues" evidence="1">
    <location>
        <begin position="27"/>
        <end position="38"/>
    </location>
</feature>
<comment type="caution">
    <text evidence="2">The sequence shown here is derived from an EMBL/GenBank/DDBJ whole genome shotgun (WGS) entry which is preliminary data.</text>
</comment>
<evidence type="ECO:0000313" key="3">
    <source>
        <dbReference type="Proteomes" id="UP001302126"/>
    </source>
</evidence>
<protein>
    <submittedName>
        <fullName evidence="2">Uncharacterized protein</fullName>
    </submittedName>
</protein>
<reference evidence="2" key="1">
    <citation type="journal article" date="2023" name="Mol. Phylogenet. Evol.">
        <title>Genome-scale phylogeny and comparative genomics of the fungal order Sordariales.</title>
        <authorList>
            <person name="Hensen N."/>
            <person name="Bonometti L."/>
            <person name="Westerberg I."/>
            <person name="Brannstrom I.O."/>
            <person name="Guillou S."/>
            <person name="Cros-Aarteil S."/>
            <person name="Calhoun S."/>
            <person name="Haridas S."/>
            <person name="Kuo A."/>
            <person name="Mondo S."/>
            <person name="Pangilinan J."/>
            <person name="Riley R."/>
            <person name="LaButti K."/>
            <person name="Andreopoulos B."/>
            <person name="Lipzen A."/>
            <person name="Chen C."/>
            <person name="Yan M."/>
            <person name="Daum C."/>
            <person name="Ng V."/>
            <person name="Clum A."/>
            <person name="Steindorff A."/>
            <person name="Ohm R.A."/>
            <person name="Martin F."/>
            <person name="Silar P."/>
            <person name="Natvig D.O."/>
            <person name="Lalanne C."/>
            <person name="Gautier V."/>
            <person name="Ament-Velasquez S.L."/>
            <person name="Kruys A."/>
            <person name="Hutchinson M.I."/>
            <person name="Powell A.J."/>
            <person name="Barry K."/>
            <person name="Miller A.N."/>
            <person name="Grigoriev I.V."/>
            <person name="Debuchy R."/>
            <person name="Gladieux P."/>
            <person name="Hiltunen Thoren M."/>
            <person name="Johannesson H."/>
        </authorList>
    </citation>
    <scope>NUCLEOTIDE SEQUENCE</scope>
    <source>
        <strain evidence="2">PSN309</strain>
    </source>
</reference>
<organism evidence="2 3">
    <name type="scientific">Podospora australis</name>
    <dbReference type="NCBI Taxonomy" id="1536484"/>
    <lineage>
        <taxon>Eukaryota</taxon>
        <taxon>Fungi</taxon>
        <taxon>Dikarya</taxon>
        <taxon>Ascomycota</taxon>
        <taxon>Pezizomycotina</taxon>
        <taxon>Sordariomycetes</taxon>
        <taxon>Sordariomycetidae</taxon>
        <taxon>Sordariales</taxon>
        <taxon>Podosporaceae</taxon>
        <taxon>Podospora</taxon>
    </lineage>
</organism>
<name>A0AAN6WPF2_9PEZI</name>
<evidence type="ECO:0000256" key="1">
    <source>
        <dbReference type="SAM" id="MobiDB-lite"/>
    </source>
</evidence>
<feature type="compositionally biased region" description="Basic residues" evidence="1">
    <location>
        <begin position="64"/>
        <end position="74"/>
    </location>
</feature>
<dbReference type="Proteomes" id="UP001302126">
    <property type="component" value="Unassembled WGS sequence"/>
</dbReference>
<proteinExistence type="predicted"/>
<dbReference type="AlphaFoldDB" id="A0AAN6WPF2"/>
<feature type="compositionally biased region" description="Low complexity" evidence="1">
    <location>
        <begin position="48"/>
        <end position="63"/>
    </location>
</feature>
<accession>A0AAN6WPF2</accession>
<feature type="region of interest" description="Disordered" evidence="1">
    <location>
        <begin position="23"/>
        <end position="101"/>
    </location>
</feature>